<evidence type="ECO:0000256" key="9">
    <source>
        <dbReference type="ARBA" id="ARBA00023125"/>
    </source>
</evidence>
<dbReference type="InterPro" id="IPR049353">
    <property type="entry name" value="GyrB_hook"/>
</dbReference>
<dbReference type="Pfam" id="PF02518">
    <property type="entry name" value="HATPase_c"/>
    <property type="match status" value="1"/>
</dbReference>
<reference evidence="14" key="2">
    <citation type="submission" date="2016-12" db="EMBL/GenBank/DDBJ databases">
        <authorList>
            <person name="Zhang X."/>
            <person name="Zhao J."/>
        </authorList>
    </citation>
    <scope>NUCLEOTIDE SEQUENCE</scope>
    <source>
        <strain evidence="14">RD15</strain>
    </source>
</reference>
<reference evidence="13 15" key="1">
    <citation type="submission" date="2016-09" db="EMBL/GenBank/DDBJ databases">
        <title>Rhizobium sp. nov., a novel species isolated from the rice rhizosphere.</title>
        <authorList>
            <person name="Zhao J."/>
            <person name="Zhang X."/>
        </authorList>
    </citation>
    <scope>NUCLEOTIDE SEQUENCE [LARGE SCALE GENOMIC DNA]</scope>
    <source>
        <strain evidence="13 15">MH17</strain>
    </source>
</reference>
<comment type="catalytic activity">
    <reaction evidence="1 11">
        <text>ATP-dependent breakage, passage and rejoining of double-stranded DNA.</text>
        <dbReference type="EC" id="5.6.2.2"/>
    </reaction>
</comment>
<comment type="caution">
    <text evidence="13">The sequence shown here is derived from an EMBL/GenBank/DDBJ whole genome shotgun (WGS) entry which is preliminary data.</text>
</comment>
<comment type="miscellaneous">
    <text evidence="11">Few gyrases are as efficient as E.coli at forming negative supercoils. Not all organisms have 2 type II topoisomerases; in organisms with a single type II topoisomerase this enzyme also has to decatenate newly replicated chromosomes.</text>
</comment>
<feature type="binding site" evidence="11">
    <location>
        <position position="508"/>
    </location>
    <ligand>
        <name>Mg(2+)</name>
        <dbReference type="ChEBI" id="CHEBI:18420"/>
        <label>1</label>
        <note>catalytic</note>
    </ligand>
</feature>
<comment type="subunit">
    <text evidence="11">Heterotetramer, composed of two GyrA and two GyrB chains. In the heterotetramer, GyrA contains the active site tyrosine that forms a transient covalent intermediate with DNA, while GyrB binds cofactors and catalyzes ATP hydrolysis.</text>
</comment>
<dbReference type="GO" id="GO:0003677">
    <property type="term" value="F:DNA binding"/>
    <property type="evidence" value="ECO:0007669"/>
    <property type="project" value="UniProtKB-KW"/>
</dbReference>
<dbReference type="InterPro" id="IPR013760">
    <property type="entry name" value="Topo_IIA-like_dom_sf"/>
</dbReference>
<feature type="domain" description="Toprim" evidence="12">
    <location>
        <begin position="428"/>
        <end position="543"/>
    </location>
</feature>
<keyword evidence="3 11" id="KW-0963">Cytoplasm</keyword>
<dbReference type="InterPro" id="IPR000565">
    <property type="entry name" value="Topo_IIA_B"/>
</dbReference>
<evidence type="ECO:0000256" key="6">
    <source>
        <dbReference type="ARBA" id="ARBA00022840"/>
    </source>
</evidence>
<evidence type="ECO:0000313" key="13">
    <source>
        <dbReference type="EMBL" id="OLP54026.1"/>
    </source>
</evidence>
<dbReference type="NCBIfam" id="NF011501">
    <property type="entry name" value="PRK14939.1"/>
    <property type="match status" value="1"/>
</dbReference>
<evidence type="ECO:0000256" key="1">
    <source>
        <dbReference type="ARBA" id="ARBA00000185"/>
    </source>
</evidence>
<dbReference type="RefSeq" id="WP_075635970.1">
    <property type="nucleotide sequence ID" value="NZ_MKIO01000037.1"/>
</dbReference>
<name>A0A1Q9AGH1_9HYPH</name>
<comment type="similarity">
    <text evidence="2 11">Belongs to the type II topoisomerase GyrB family.</text>
</comment>
<dbReference type="Pfam" id="PF00204">
    <property type="entry name" value="DNA_gyraseB"/>
    <property type="match status" value="1"/>
</dbReference>
<dbReference type="Gene3D" id="3.40.50.670">
    <property type="match status" value="2"/>
</dbReference>
<protein>
    <recommendedName>
        <fullName evidence="11">DNA gyrase subunit B</fullName>
        <ecNumber evidence="11">5.6.2.2</ecNumber>
    </recommendedName>
</protein>
<dbReference type="GO" id="GO:0006265">
    <property type="term" value="P:DNA topological change"/>
    <property type="evidence" value="ECO:0007669"/>
    <property type="project" value="UniProtKB-UniRule"/>
</dbReference>
<dbReference type="InterPro" id="IPR011557">
    <property type="entry name" value="GyrB"/>
</dbReference>
<evidence type="ECO:0000313" key="15">
    <source>
        <dbReference type="Proteomes" id="UP000186143"/>
    </source>
</evidence>
<dbReference type="InterPro" id="IPR014721">
    <property type="entry name" value="Ribsml_uS5_D2-typ_fold_subgr"/>
</dbReference>
<dbReference type="GO" id="GO:0006261">
    <property type="term" value="P:DNA-templated DNA replication"/>
    <property type="evidence" value="ECO:0007669"/>
    <property type="project" value="UniProtKB-UniRule"/>
</dbReference>
<dbReference type="InterPro" id="IPR001241">
    <property type="entry name" value="Topo_IIA"/>
</dbReference>
<dbReference type="PROSITE" id="PS00177">
    <property type="entry name" value="TOPOISOMERASE_II"/>
    <property type="match status" value="1"/>
</dbReference>
<keyword evidence="4 11" id="KW-0479">Metal-binding</keyword>
<dbReference type="InterPro" id="IPR013759">
    <property type="entry name" value="Topo_IIA_B_C"/>
</dbReference>
<dbReference type="Pfam" id="PF21249">
    <property type="entry name" value="GyrB_hook"/>
    <property type="match status" value="1"/>
</dbReference>
<evidence type="ECO:0000256" key="7">
    <source>
        <dbReference type="ARBA" id="ARBA00022842"/>
    </source>
</evidence>
<keyword evidence="7 11" id="KW-0460">Magnesium</keyword>
<dbReference type="InterPro" id="IPR006171">
    <property type="entry name" value="TOPRIM_dom"/>
</dbReference>
<dbReference type="Pfam" id="PF01751">
    <property type="entry name" value="Toprim"/>
    <property type="match status" value="1"/>
</dbReference>
<evidence type="ECO:0000256" key="8">
    <source>
        <dbReference type="ARBA" id="ARBA00023029"/>
    </source>
</evidence>
<evidence type="ECO:0000256" key="3">
    <source>
        <dbReference type="ARBA" id="ARBA00022490"/>
    </source>
</evidence>
<sequence>MTNSPTAAASAEYGADSIKVLKGLDAVRKRPGMYIGDTDDGSGLHHMVYEVVDNAIDEALAGHADLVTVTLNPDGSVTVTDNGRGIPTDIHTGEGVSAAEVIMTQLHAGGKFDQNSYKVSGGLHGVGVSVVNALSVWLKLRIRRNGKVHEIAFTHGVADAPLAVIGEYEGRSGTEVTFLASSETFTMTEYDYNTLEHRLRELAFLNSGVRIRLTDRRKPDIKEEEMLYDGGLEAFVRYLDRAKKPLVDKPVAIRAERDGIAVEVAMWWNDSYHENVLCFTNNIPQRDGGTHMQGFRSALTRQLVSYADSSGIMKKEKVTLTGDDCREGLTAVLSVKVPDPKFSSQTKDKLVSSEVRPVVESLVSEALSIWLEEHPADAKTLVGKVVEAAAAREAARKARELTRRKGALDISSLPGKLADCSERDPAKSELFLVEGDSAGGSAKQGRSRENQAILPLRGKILNVERARFDKMLSSQEIGTLITALGTSIGKDEFNPGKLRYHKIIIMTDADVDGAHIRTLLLTFFFRQMPELIERGHLYIAQPPLYKVTRGKSSQYLKDEKAFEDYLITVGLEDAVLELGTGEARAALDLREIINDALRLRSLIDGLHSRYNRAVVEQAAIAGALNPEVLRDGPRSAAAAAEVAARLDRIAEETERGWTGTVAEDGGLRFERMVRGVKDIAVLDMALIGSQDARYIDQTSARLKDIYAHVPVLKRRDAAVEITGPRALLDAIFAVGRKGLSMQRYKGLGEMNAEQLWETTLDPTVRSLLQVRVNDATDADGLFSRLMGDEVEPRRDFIQENALTVSNLDI</sequence>
<evidence type="ECO:0000256" key="10">
    <source>
        <dbReference type="ARBA" id="ARBA00023235"/>
    </source>
</evidence>
<dbReference type="FunFam" id="3.40.50.670:FF:000007">
    <property type="entry name" value="DNA gyrase subunit B"/>
    <property type="match status" value="1"/>
</dbReference>
<dbReference type="AlphaFoldDB" id="A0A1Q9AGH1"/>
<dbReference type="InterPro" id="IPR036890">
    <property type="entry name" value="HATPase_C_sf"/>
</dbReference>
<dbReference type="GO" id="GO:0003918">
    <property type="term" value="F:DNA topoisomerase type II (double strand cut, ATP-hydrolyzing) activity"/>
    <property type="evidence" value="ECO:0007669"/>
    <property type="project" value="UniProtKB-UniRule"/>
</dbReference>
<dbReference type="PANTHER" id="PTHR45866">
    <property type="entry name" value="DNA GYRASE/TOPOISOMERASE SUBUNIT B"/>
    <property type="match status" value="1"/>
</dbReference>
<dbReference type="GO" id="GO:0046872">
    <property type="term" value="F:metal ion binding"/>
    <property type="evidence" value="ECO:0007669"/>
    <property type="project" value="UniProtKB-KW"/>
</dbReference>
<keyword evidence="9" id="KW-0238">DNA-binding</keyword>
<dbReference type="SUPFAM" id="SSF56719">
    <property type="entry name" value="Type II DNA topoisomerase"/>
    <property type="match status" value="1"/>
</dbReference>
<dbReference type="InterPro" id="IPR034160">
    <property type="entry name" value="TOPRIM_GyrB"/>
</dbReference>
<comment type="cofactor">
    <cofactor evidence="11">
        <name>Mg(2+)</name>
        <dbReference type="ChEBI" id="CHEBI:18420"/>
    </cofactor>
    <cofactor evidence="11">
        <name>Mn(2+)</name>
        <dbReference type="ChEBI" id="CHEBI:29035"/>
    </cofactor>
    <cofactor evidence="11">
        <name>Ca(2+)</name>
        <dbReference type="ChEBI" id="CHEBI:29108"/>
    </cofactor>
    <text evidence="11">Binds two Mg(2+) per subunit. The magnesium ions form salt bridges with both the protein and the DNA. Can also accept other divalent metal cations, such as Mn(2+) or Ca(2+).</text>
</comment>
<dbReference type="Pfam" id="PF00986">
    <property type="entry name" value="DNA_gyraseB_C"/>
    <property type="match status" value="1"/>
</dbReference>
<comment type="subcellular location">
    <subcellularLocation>
        <location evidence="11">Cytoplasm</location>
    </subcellularLocation>
</comment>
<dbReference type="SUPFAM" id="SSF55874">
    <property type="entry name" value="ATPase domain of HSP90 chaperone/DNA topoisomerase II/histidine kinase"/>
    <property type="match status" value="1"/>
</dbReference>
<dbReference type="CDD" id="cd03366">
    <property type="entry name" value="TOPRIM_TopoIIA_GyrB"/>
    <property type="match status" value="1"/>
</dbReference>
<dbReference type="NCBIfam" id="TIGR01059">
    <property type="entry name" value="gyrB"/>
    <property type="match status" value="1"/>
</dbReference>
<feature type="binding site" evidence="11">
    <location>
        <position position="510"/>
    </location>
    <ligand>
        <name>Mg(2+)</name>
        <dbReference type="ChEBI" id="CHEBI:18420"/>
        <label>2</label>
    </ligand>
</feature>
<dbReference type="GO" id="GO:0005694">
    <property type="term" value="C:chromosome"/>
    <property type="evidence" value="ECO:0007669"/>
    <property type="project" value="InterPro"/>
</dbReference>
<dbReference type="EMBL" id="MSPX01000009">
    <property type="protein sequence ID" value="OQP86158.1"/>
    <property type="molecule type" value="Genomic_DNA"/>
</dbReference>
<dbReference type="STRING" id="1672749.BJF92_09825"/>
<accession>A0A1Q9AGH1</accession>
<gene>
    <name evidence="11" type="primary">gyrB</name>
    <name evidence="13" type="ORF">BJF92_09825</name>
    <name evidence="14" type="ORF">BTR14_12280</name>
</gene>
<dbReference type="SMART" id="SM00387">
    <property type="entry name" value="HATPase_c"/>
    <property type="match status" value="1"/>
</dbReference>
<dbReference type="EC" id="5.6.2.2" evidence="11"/>
<feature type="binding site" evidence="11">
    <location>
        <position position="508"/>
    </location>
    <ligand>
        <name>Mg(2+)</name>
        <dbReference type="ChEBI" id="CHEBI:18420"/>
        <label>2</label>
    </ligand>
</feature>
<evidence type="ECO:0000256" key="11">
    <source>
        <dbReference type="HAMAP-Rule" id="MF_01898"/>
    </source>
</evidence>
<dbReference type="CDD" id="cd00822">
    <property type="entry name" value="TopoII_Trans_DNA_gyrase"/>
    <property type="match status" value="1"/>
</dbReference>
<dbReference type="FunFam" id="3.30.565.10:FF:000002">
    <property type="entry name" value="DNA gyrase subunit B"/>
    <property type="match status" value="1"/>
</dbReference>
<dbReference type="GO" id="GO:0005524">
    <property type="term" value="F:ATP binding"/>
    <property type="evidence" value="ECO:0007669"/>
    <property type="project" value="UniProtKB-UniRule"/>
</dbReference>
<organism evidence="13 15">
    <name type="scientific">Xaviernesmea rhizosphaerae</name>
    <dbReference type="NCBI Taxonomy" id="1672749"/>
    <lineage>
        <taxon>Bacteria</taxon>
        <taxon>Pseudomonadati</taxon>
        <taxon>Pseudomonadota</taxon>
        <taxon>Alphaproteobacteria</taxon>
        <taxon>Hyphomicrobiales</taxon>
        <taxon>Rhizobiaceae</taxon>
        <taxon>Rhizobium/Agrobacterium group</taxon>
        <taxon>Xaviernesmea</taxon>
    </lineage>
</organism>
<dbReference type="HAMAP" id="MF_01898">
    <property type="entry name" value="GyrB"/>
    <property type="match status" value="1"/>
</dbReference>
<evidence type="ECO:0000256" key="5">
    <source>
        <dbReference type="ARBA" id="ARBA00022741"/>
    </source>
</evidence>
<evidence type="ECO:0000259" key="12">
    <source>
        <dbReference type="PROSITE" id="PS50880"/>
    </source>
</evidence>
<dbReference type="Proteomes" id="UP000192652">
    <property type="component" value="Unassembled WGS sequence"/>
</dbReference>
<feature type="site" description="Interaction with DNA" evidence="11">
    <location>
        <position position="459"/>
    </location>
</feature>
<dbReference type="OrthoDB" id="9802808at2"/>
<keyword evidence="16" id="KW-1185">Reference proteome</keyword>
<dbReference type="Gene3D" id="3.30.565.10">
    <property type="entry name" value="Histidine kinase-like ATPase, C-terminal domain"/>
    <property type="match status" value="1"/>
</dbReference>
<dbReference type="InterPro" id="IPR002288">
    <property type="entry name" value="DNA_gyrase_B_C"/>
</dbReference>
<dbReference type="EMBL" id="MKIO01000037">
    <property type="protein sequence ID" value="OLP54026.1"/>
    <property type="molecule type" value="Genomic_DNA"/>
</dbReference>
<dbReference type="InterPro" id="IPR018522">
    <property type="entry name" value="TopoIIA_CS"/>
</dbReference>
<dbReference type="InterPro" id="IPR013506">
    <property type="entry name" value="Topo_IIA_bsu_dom2"/>
</dbReference>
<dbReference type="PRINTS" id="PR01159">
    <property type="entry name" value="DNAGYRASEB"/>
</dbReference>
<feature type="site" description="Interaction with DNA" evidence="11">
    <location>
        <position position="462"/>
    </location>
</feature>
<keyword evidence="10 11" id="KW-0413">Isomerase</keyword>
<dbReference type="InterPro" id="IPR003594">
    <property type="entry name" value="HATPase_dom"/>
</dbReference>
<keyword evidence="6 11" id="KW-0067">ATP-binding</keyword>
<dbReference type="Proteomes" id="UP000186143">
    <property type="component" value="Unassembled WGS sequence"/>
</dbReference>
<dbReference type="SUPFAM" id="SSF54211">
    <property type="entry name" value="Ribosomal protein S5 domain 2-like"/>
    <property type="match status" value="1"/>
</dbReference>
<evidence type="ECO:0000256" key="4">
    <source>
        <dbReference type="ARBA" id="ARBA00022723"/>
    </source>
</evidence>
<evidence type="ECO:0000313" key="14">
    <source>
        <dbReference type="EMBL" id="OQP86158.1"/>
    </source>
</evidence>
<dbReference type="PROSITE" id="PS50880">
    <property type="entry name" value="TOPRIM"/>
    <property type="match status" value="1"/>
</dbReference>
<dbReference type="PANTHER" id="PTHR45866:SF1">
    <property type="entry name" value="DNA GYRASE SUBUNIT B, MITOCHONDRIAL"/>
    <property type="match status" value="1"/>
</dbReference>
<keyword evidence="8 11" id="KW-0799">Topoisomerase</keyword>
<dbReference type="SMART" id="SM00433">
    <property type="entry name" value="TOP2c"/>
    <property type="match status" value="1"/>
</dbReference>
<dbReference type="GO" id="GO:0005737">
    <property type="term" value="C:cytoplasm"/>
    <property type="evidence" value="ECO:0007669"/>
    <property type="project" value="UniProtKB-SubCell"/>
</dbReference>
<reference evidence="14 16" key="3">
    <citation type="journal article" date="2017" name="Antonie Van Leeuwenhoek">
        <title>Rhizobium rhizosphaerae sp. nov., a novel species isolated from rice rhizosphere.</title>
        <authorList>
            <person name="Zhao J.J."/>
            <person name="Zhang J."/>
            <person name="Zhang R.J."/>
            <person name="Zhang C.W."/>
            <person name="Yin H.Q."/>
            <person name="Zhang X.X."/>
        </authorList>
    </citation>
    <scope>NUCLEOTIDE SEQUENCE [LARGE SCALE GENOMIC DNA]</scope>
    <source>
        <strain evidence="14 16">RD15</strain>
    </source>
</reference>
<keyword evidence="5 11" id="KW-0547">Nucleotide-binding</keyword>
<dbReference type="PRINTS" id="PR00418">
    <property type="entry name" value="TPI2FAMILY"/>
</dbReference>
<comment type="function">
    <text evidence="11">A type II topoisomerase that negatively supercoils closed circular double-stranded (ds) DNA in an ATP-dependent manner to modulate DNA topology and maintain chromosomes in an underwound state. Negative supercoiling favors strand separation, and DNA replication, transcription, recombination and repair, all of which involve strand separation. Also able to catalyze the interconversion of other topological isomers of dsDNA rings, including catenanes and knotted rings. Type II topoisomerases break and join 2 DNA strands simultaneously in an ATP-dependent manner.</text>
</comment>
<dbReference type="InterPro" id="IPR020568">
    <property type="entry name" value="Ribosomal_Su5_D2-typ_SF"/>
</dbReference>
<dbReference type="FunFam" id="3.30.230.10:FF:000005">
    <property type="entry name" value="DNA gyrase subunit B"/>
    <property type="match status" value="1"/>
</dbReference>
<evidence type="ECO:0000313" key="16">
    <source>
        <dbReference type="Proteomes" id="UP000192652"/>
    </source>
</evidence>
<evidence type="ECO:0000256" key="2">
    <source>
        <dbReference type="ARBA" id="ARBA00010708"/>
    </source>
</evidence>
<dbReference type="NCBIfam" id="NF004189">
    <property type="entry name" value="PRK05644.1"/>
    <property type="match status" value="1"/>
</dbReference>
<dbReference type="Gene3D" id="3.30.230.10">
    <property type="match status" value="1"/>
</dbReference>
<proteinExistence type="inferred from homology"/>
<feature type="binding site" evidence="11">
    <location>
        <position position="434"/>
    </location>
    <ligand>
        <name>Mg(2+)</name>
        <dbReference type="ChEBI" id="CHEBI:18420"/>
        <label>1</label>
        <note>catalytic</note>
    </ligand>
</feature>
<dbReference type="CDD" id="cd16928">
    <property type="entry name" value="HATPase_GyrB-like"/>
    <property type="match status" value="1"/>
</dbReference>